<feature type="transmembrane region" description="Helical" evidence="6">
    <location>
        <begin position="512"/>
        <end position="529"/>
    </location>
</feature>
<dbReference type="PANTHER" id="PTHR43179">
    <property type="entry name" value="RHAMNOSYLTRANSFERASE WBBL"/>
    <property type="match status" value="1"/>
</dbReference>
<feature type="transmembrane region" description="Helical" evidence="6">
    <location>
        <begin position="400"/>
        <end position="420"/>
    </location>
</feature>
<dbReference type="PANTHER" id="PTHR43179:SF12">
    <property type="entry name" value="GALACTOFURANOSYLTRANSFERASE GLFT2"/>
    <property type="match status" value="1"/>
</dbReference>
<keyword evidence="6" id="KW-0812">Transmembrane</keyword>
<comment type="similarity">
    <text evidence="2">Belongs to the glycosyltransferase 2 family.</text>
</comment>
<evidence type="ECO:0000256" key="3">
    <source>
        <dbReference type="ARBA" id="ARBA00022676"/>
    </source>
</evidence>
<feature type="region of interest" description="Disordered" evidence="5">
    <location>
        <begin position="1134"/>
        <end position="1203"/>
    </location>
</feature>
<reference evidence="7 8" key="1">
    <citation type="submission" date="2024-09" db="EMBL/GenBank/DDBJ databases">
        <authorList>
            <person name="Sun Q."/>
            <person name="Mori K."/>
        </authorList>
    </citation>
    <scope>NUCLEOTIDE SEQUENCE [LARGE SCALE GENOMIC DNA]</scope>
    <source>
        <strain evidence="7 8">NCAIM B.02604</strain>
    </source>
</reference>
<keyword evidence="4 7" id="KW-0808">Transferase</keyword>
<comment type="caution">
    <text evidence="7">The sequence shown here is derived from an EMBL/GenBank/DDBJ whole genome shotgun (WGS) entry which is preliminary data.</text>
</comment>
<feature type="region of interest" description="Disordered" evidence="5">
    <location>
        <begin position="221"/>
        <end position="240"/>
    </location>
</feature>
<keyword evidence="6" id="KW-1133">Transmembrane helix</keyword>
<feature type="transmembrane region" description="Helical" evidence="6">
    <location>
        <begin position="804"/>
        <end position="827"/>
    </location>
</feature>
<dbReference type="RefSeq" id="WP_377459026.1">
    <property type="nucleotide sequence ID" value="NZ_JBHLUB010000028.1"/>
</dbReference>
<proteinExistence type="inferred from homology"/>
<feature type="compositionally biased region" description="Basic and acidic residues" evidence="5">
    <location>
        <begin position="221"/>
        <end position="230"/>
    </location>
</feature>
<dbReference type="EMBL" id="JBHLUB010000028">
    <property type="protein sequence ID" value="MFC0582036.1"/>
    <property type="molecule type" value="Genomic_DNA"/>
</dbReference>
<evidence type="ECO:0000256" key="6">
    <source>
        <dbReference type="SAM" id="Phobius"/>
    </source>
</evidence>
<dbReference type="Pfam" id="PF13641">
    <property type="entry name" value="Glyco_tranf_2_3"/>
    <property type="match status" value="1"/>
</dbReference>
<name>A0ABV6PBR5_9MICC</name>
<feature type="transmembrane region" description="Helical" evidence="6">
    <location>
        <begin position="631"/>
        <end position="648"/>
    </location>
</feature>
<feature type="transmembrane region" description="Helical" evidence="6">
    <location>
        <begin position="735"/>
        <end position="753"/>
    </location>
</feature>
<feature type="transmembrane region" description="Helical" evidence="6">
    <location>
        <begin position="466"/>
        <end position="492"/>
    </location>
</feature>
<evidence type="ECO:0000256" key="2">
    <source>
        <dbReference type="ARBA" id="ARBA00006739"/>
    </source>
</evidence>
<sequence>MLVCHRGSEHLPEVLSALQAQTRPVDHLIVVDSAADEDTRRLLEQHVPEPAHLVSLRENQGFTAAVAHAADMAADLGHRTAPEHRWLWLIHDDSAPAEDALAELLGSVEKSPSVTIAGCKQVRWHDDRKLIDVGIGMSPRAERLTMINREEIDQDQYEDRSDVFAVNSAGMLVRADSWAELGGFDPALQMVGDELDLCWRNRLAGNRVIVVPSAIMRHDEPVPDSTDRRTRPVSGSWFRPSGKDHSERWDELSGRISPSGIRAQRRSQNFLRLKYARGWQLPFLWLWLLIAATVDLILGIANKQFAHAFKAFVGTIDGLLKPAQLRRSRRQLKQSRRVAFDVVEPLMTSRAEVRHYERANRAATERTAVIGDGTGAANTMSEPTGGHDEFTAMAAPERTWAGTGALVAFAVLTIASVIGLRHLLGASALMGGSMLPVSGSLGAVFAHASSWWTDLSVGSNHHIDPFSYVLGLLGILGIGNASVATVWAFFLAMPLAGLAAWFLAAGLTDSRGIRLLAALIWGVAPVLQVDLAQGRLGAMIFHIVLPLFALAVIRATGSALDPKLYLDPIAMRRTEVEMILKPGINSVPSWTAAGVASLLMAVLAASAPAATLPLALAVIVMFVVIGRRAKTLWFVPLPAIALFLPTWIQDWNNPRALLADPGAPLAFEAAPIWQQLLGFPIRFEPLAGTTVFHWDWLHWGAPFAIITALLIAAPAGVGLLIALFTPKLRGTIVRFAFLTALLSLAVAYLTSGIVTAADGSQPVTIFPGPAISVWYLVLMMGAIVTLDVFGSLRNRSTAGRRAGFTTATGVLLGTMVLSVLLAGAQFLTASFVDPVQDEDPLHAIDDLGSDSQVAASPTRLVPATAADQALGQYRTRTLRITATNTGFDGALINGAATTLDAMSAGHHARQFSGPLNEASWASDDPADEQIKQAVAQIVAGDNLDPRQQLDELAVAFVFLADPANDQELLAAKIDSVPGLATVGRAQGGWLWRAVPEKQLPKPATATDFTSRMRITDANGRTVQQISSTLTEANVDLQESSAERRLWISNRADPDWLVTFNGREINPEPVNSAQGQWAAEFVLPQEAGTLNVEFQHDHQRLAVFGQGLVFVLALLLAVPVSRRARFVPYVGPDTDATEVEETSTSGEDQLPDLAAEEPTEEPANAEPDDADPAPAETTQNDAPAEPTSTEVTDGSGETRQKERE</sequence>
<feature type="transmembrane region" description="Helical" evidence="6">
    <location>
        <begin position="699"/>
        <end position="723"/>
    </location>
</feature>
<organism evidence="7 8">
    <name type="scientific">Micrococcoides hystricis</name>
    <dbReference type="NCBI Taxonomy" id="1572761"/>
    <lineage>
        <taxon>Bacteria</taxon>
        <taxon>Bacillati</taxon>
        <taxon>Actinomycetota</taxon>
        <taxon>Actinomycetes</taxon>
        <taxon>Micrococcales</taxon>
        <taxon>Micrococcaceae</taxon>
        <taxon>Micrococcoides</taxon>
    </lineage>
</organism>
<evidence type="ECO:0000256" key="5">
    <source>
        <dbReference type="SAM" id="MobiDB-lite"/>
    </source>
</evidence>
<feature type="transmembrane region" description="Helical" evidence="6">
    <location>
        <begin position="773"/>
        <end position="792"/>
    </location>
</feature>
<accession>A0ABV6PBR5</accession>
<evidence type="ECO:0000313" key="7">
    <source>
        <dbReference type="EMBL" id="MFC0582036.1"/>
    </source>
</evidence>
<dbReference type="Proteomes" id="UP001589862">
    <property type="component" value="Unassembled WGS sequence"/>
</dbReference>
<dbReference type="EC" id="2.4.-.-" evidence="7"/>
<feature type="transmembrane region" description="Helical" evidence="6">
    <location>
        <begin position="279"/>
        <end position="301"/>
    </location>
</feature>
<evidence type="ECO:0000256" key="4">
    <source>
        <dbReference type="ARBA" id="ARBA00022679"/>
    </source>
</evidence>
<gene>
    <name evidence="7" type="ORF">ACFFFR_06520</name>
</gene>
<evidence type="ECO:0000313" key="8">
    <source>
        <dbReference type="Proteomes" id="UP001589862"/>
    </source>
</evidence>
<dbReference type="SUPFAM" id="SSF53448">
    <property type="entry name" value="Nucleotide-diphospho-sugar transferases"/>
    <property type="match status" value="1"/>
</dbReference>
<evidence type="ECO:0000256" key="1">
    <source>
        <dbReference type="ARBA" id="ARBA00004776"/>
    </source>
</evidence>
<keyword evidence="8" id="KW-1185">Reference proteome</keyword>
<dbReference type="Gene3D" id="3.90.550.10">
    <property type="entry name" value="Spore Coat Polysaccharide Biosynthesis Protein SpsA, Chain A"/>
    <property type="match status" value="1"/>
</dbReference>
<feature type="transmembrane region" description="Helical" evidence="6">
    <location>
        <begin position="598"/>
        <end position="624"/>
    </location>
</feature>
<keyword evidence="6" id="KW-0472">Membrane</keyword>
<comment type="pathway">
    <text evidence="1">Cell wall biogenesis; cell wall polysaccharide biosynthesis.</text>
</comment>
<feature type="compositionally biased region" description="Polar residues" evidence="5">
    <location>
        <begin position="1185"/>
        <end position="1194"/>
    </location>
</feature>
<dbReference type="InterPro" id="IPR029044">
    <property type="entry name" value="Nucleotide-diphossugar_trans"/>
</dbReference>
<protein>
    <submittedName>
        <fullName evidence="7">Glycosyltransferase</fullName>
        <ecNumber evidence="7">2.4.-.-</ecNumber>
    </submittedName>
</protein>
<feature type="transmembrane region" description="Helical" evidence="6">
    <location>
        <begin position="536"/>
        <end position="556"/>
    </location>
</feature>
<dbReference type="GO" id="GO:0016757">
    <property type="term" value="F:glycosyltransferase activity"/>
    <property type="evidence" value="ECO:0007669"/>
    <property type="project" value="UniProtKB-KW"/>
</dbReference>
<keyword evidence="3 7" id="KW-0328">Glycosyltransferase</keyword>